<proteinExistence type="inferred from homology"/>
<keyword evidence="2 8" id="KW-0808">Transferase</keyword>
<evidence type="ECO:0000256" key="1">
    <source>
        <dbReference type="ARBA" id="ARBA00022490"/>
    </source>
</evidence>
<evidence type="ECO:0000313" key="11">
    <source>
        <dbReference type="Proteomes" id="UP001223743"/>
    </source>
</evidence>
<feature type="binding site" evidence="8">
    <location>
        <position position="103"/>
    </location>
    <ligand>
        <name>Mg(2+)</name>
        <dbReference type="ChEBI" id="CHEBI:18420"/>
    </ligand>
</feature>
<organism evidence="10 11">
    <name type="scientific">Kaistia geumhonensis</name>
    <dbReference type="NCBI Taxonomy" id="410839"/>
    <lineage>
        <taxon>Bacteria</taxon>
        <taxon>Pseudomonadati</taxon>
        <taxon>Pseudomonadota</taxon>
        <taxon>Alphaproteobacteria</taxon>
        <taxon>Hyphomicrobiales</taxon>
        <taxon>Kaistiaceae</taxon>
        <taxon>Kaistia</taxon>
    </lineage>
</organism>
<feature type="binding site" evidence="8">
    <location>
        <position position="23"/>
    </location>
    <ligand>
        <name>GTP</name>
        <dbReference type="ChEBI" id="CHEBI:37565"/>
    </ligand>
</feature>
<feature type="binding site" evidence="8">
    <location>
        <begin position="11"/>
        <end position="13"/>
    </location>
    <ligand>
        <name>GTP</name>
        <dbReference type="ChEBI" id="CHEBI:37565"/>
    </ligand>
</feature>
<dbReference type="Gene3D" id="3.90.550.10">
    <property type="entry name" value="Spore Coat Polysaccharide Biosynthesis Protein SpsA, Chain A"/>
    <property type="match status" value="1"/>
</dbReference>
<evidence type="ECO:0000256" key="4">
    <source>
        <dbReference type="ARBA" id="ARBA00022741"/>
    </source>
</evidence>
<keyword evidence="11" id="KW-1185">Reference proteome</keyword>
<dbReference type="EMBL" id="JAUSWJ010000001">
    <property type="protein sequence ID" value="MDQ0514879.1"/>
    <property type="molecule type" value="Genomic_DNA"/>
</dbReference>
<keyword evidence="3 8" id="KW-0479">Metal-binding</keyword>
<evidence type="ECO:0000313" key="10">
    <source>
        <dbReference type="EMBL" id="MDQ0514879.1"/>
    </source>
</evidence>
<dbReference type="CDD" id="cd02503">
    <property type="entry name" value="MobA"/>
    <property type="match status" value="1"/>
</dbReference>
<keyword evidence="1 8" id="KW-0963">Cytoplasm</keyword>
<keyword evidence="10" id="KW-0548">Nucleotidyltransferase</keyword>
<comment type="caution">
    <text evidence="10">The sequence shown here is derived from an EMBL/GenBank/DDBJ whole genome shotgun (WGS) entry which is preliminary data.</text>
</comment>
<comment type="catalytic activity">
    <reaction evidence="8">
        <text>Mo-molybdopterin + GTP + H(+) = Mo-molybdopterin guanine dinucleotide + diphosphate</text>
        <dbReference type="Rhea" id="RHEA:34243"/>
        <dbReference type="ChEBI" id="CHEBI:15378"/>
        <dbReference type="ChEBI" id="CHEBI:33019"/>
        <dbReference type="ChEBI" id="CHEBI:37565"/>
        <dbReference type="ChEBI" id="CHEBI:71302"/>
        <dbReference type="ChEBI" id="CHEBI:71310"/>
        <dbReference type="EC" id="2.7.7.77"/>
    </reaction>
</comment>
<dbReference type="InterPro" id="IPR013482">
    <property type="entry name" value="Molybde_CF_guanTrfase"/>
</dbReference>
<reference evidence="10 11" key="1">
    <citation type="submission" date="2023-07" db="EMBL/GenBank/DDBJ databases">
        <title>Genomic Encyclopedia of Type Strains, Phase IV (KMG-IV): sequencing the most valuable type-strain genomes for metagenomic binning, comparative biology and taxonomic classification.</title>
        <authorList>
            <person name="Goeker M."/>
        </authorList>
    </citation>
    <scope>NUCLEOTIDE SEQUENCE [LARGE SCALE GENOMIC DNA]</scope>
    <source>
        <strain evidence="10 11">B1-1</strain>
    </source>
</reference>
<comment type="cofactor">
    <cofactor evidence="8">
        <name>Mg(2+)</name>
        <dbReference type="ChEBI" id="CHEBI:18420"/>
    </cofactor>
</comment>
<dbReference type="PANTHER" id="PTHR19136:SF81">
    <property type="entry name" value="MOLYBDENUM COFACTOR GUANYLYLTRANSFERASE"/>
    <property type="match status" value="1"/>
</dbReference>
<feature type="binding site" evidence="8">
    <location>
        <position position="51"/>
    </location>
    <ligand>
        <name>GTP</name>
        <dbReference type="ChEBI" id="CHEBI:37565"/>
    </ligand>
</feature>
<dbReference type="GO" id="GO:0061603">
    <property type="term" value="F:molybdenum cofactor guanylyltransferase activity"/>
    <property type="evidence" value="ECO:0007669"/>
    <property type="project" value="UniProtKB-EC"/>
</dbReference>
<evidence type="ECO:0000256" key="6">
    <source>
        <dbReference type="ARBA" id="ARBA00023134"/>
    </source>
</evidence>
<dbReference type="Pfam" id="PF12804">
    <property type="entry name" value="NTP_transf_3"/>
    <property type="match status" value="1"/>
</dbReference>
<comment type="similarity">
    <text evidence="8">Belongs to the MobA family.</text>
</comment>
<dbReference type="EC" id="2.7.7.77" evidence="8"/>
<dbReference type="RefSeq" id="WP_266281680.1">
    <property type="nucleotide sequence ID" value="NZ_JAPKNF010000001.1"/>
</dbReference>
<feature type="binding site" evidence="8">
    <location>
        <position position="69"/>
    </location>
    <ligand>
        <name>GTP</name>
        <dbReference type="ChEBI" id="CHEBI:37565"/>
    </ligand>
</feature>
<evidence type="ECO:0000259" key="9">
    <source>
        <dbReference type="Pfam" id="PF12804"/>
    </source>
</evidence>
<dbReference type="InterPro" id="IPR029044">
    <property type="entry name" value="Nucleotide-diphossugar_trans"/>
</dbReference>
<evidence type="ECO:0000256" key="7">
    <source>
        <dbReference type="ARBA" id="ARBA00023150"/>
    </source>
</evidence>
<comment type="function">
    <text evidence="8">Transfers a GMP moiety from GTP to Mo-molybdopterin (Mo-MPT) cofactor (Moco or molybdenum cofactor) to form Mo-molybdopterin guanine dinucleotide (Mo-MGD) cofactor.</text>
</comment>
<dbReference type="PANTHER" id="PTHR19136">
    <property type="entry name" value="MOLYBDENUM COFACTOR GUANYLYLTRANSFERASE"/>
    <property type="match status" value="1"/>
</dbReference>
<protein>
    <recommendedName>
        <fullName evidence="8">Molybdenum cofactor guanylyltransferase</fullName>
        <shortName evidence="8">MoCo guanylyltransferase</shortName>
        <ecNumber evidence="8">2.7.7.77</ecNumber>
    </recommendedName>
    <alternativeName>
        <fullName evidence="8">GTP:molybdopterin guanylyltransferase</fullName>
    </alternativeName>
    <alternativeName>
        <fullName evidence="8">Mo-MPT guanylyltransferase</fullName>
    </alternativeName>
    <alternativeName>
        <fullName evidence="8">Molybdopterin guanylyltransferase</fullName>
    </alternativeName>
    <alternativeName>
        <fullName evidence="8">Molybdopterin-guanine dinucleotide synthase</fullName>
        <shortName evidence="8">MGD synthase</shortName>
    </alternativeName>
</protein>
<accession>A0ABU0M1Q0</accession>
<sequence length="207" mass="21779">MTDETIAGIILAGGTSRRMGSDKAFVTLGGRPLVAHAVDRLSRQVGPLAINANVEPERFGRFRLPIVADDSPDTGPLGGVLAGLRWATDHPQAPRHLVTVPVDGPFIPSDLVARLREAASASGTVAIAASGDRDHPVFALWPVQMADRLADWRLTAKSHGVRAFLAATGFAVATWPLPAIGPDPFFNANTPDDLARAEAWLAGDAAL</sequence>
<name>A0ABU0M1Q0_9HYPH</name>
<comment type="subunit">
    <text evidence="8">Monomer.</text>
</comment>
<dbReference type="HAMAP" id="MF_00316">
    <property type="entry name" value="MobA"/>
    <property type="match status" value="1"/>
</dbReference>
<dbReference type="SUPFAM" id="SSF53448">
    <property type="entry name" value="Nucleotide-diphospho-sugar transferases"/>
    <property type="match status" value="1"/>
</dbReference>
<evidence type="ECO:0000256" key="3">
    <source>
        <dbReference type="ARBA" id="ARBA00022723"/>
    </source>
</evidence>
<dbReference type="InterPro" id="IPR025877">
    <property type="entry name" value="MobA-like_NTP_Trfase"/>
</dbReference>
<keyword evidence="5 8" id="KW-0460">Magnesium</keyword>
<comment type="subcellular location">
    <subcellularLocation>
        <location evidence="8">Cytoplasm</location>
    </subcellularLocation>
</comment>
<keyword evidence="7 8" id="KW-0501">Molybdenum cofactor biosynthesis</keyword>
<keyword evidence="4 8" id="KW-0547">Nucleotide-binding</keyword>
<evidence type="ECO:0000256" key="2">
    <source>
        <dbReference type="ARBA" id="ARBA00022679"/>
    </source>
</evidence>
<evidence type="ECO:0000256" key="8">
    <source>
        <dbReference type="HAMAP-Rule" id="MF_00316"/>
    </source>
</evidence>
<gene>
    <name evidence="8" type="primary">mobA</name>
    <name evidence="10" type="ORF">QO015_000492</name>
</gene>
<dbReference type="NCBIfam" id="TIGR02665">
    <property type="entry name" value="molyb_mobA"/>
    <property type="match status" value="1"/>
</dbReference>
<keyword evidence="6 8" id="KW-0342">GTP-binding</keyword>
<feature type="domain" description="MobA-like NTP transferase" evidence="9">
    <location>
        <begin position="8"/>
        <end position="167"/>
    </location>
</feature>
<feature type="binding site" evidence="8">
    <location>
        <position position="103"/>
    </location>
    <ligand>
        <name>GTP</name>
        <dbReference type="ChEBI" id="CHEBI:37565"/>
    </ligand>
</feature>
<dbReference type="Proteomes" id="UP001223743">
    <property type="component" value="Unassembled WGS sequence"/>
</dbReference>
<evidence type="ECO:0000256" key="5">
    <source>
        <dbReference type="ARBA" id="ARBA00022842"/>
    </source>
</evidence>
<comment type="domain">
    <text evidence="8">The N-terminal domain determines nucleotide recognition and specific binding, while the C-terminal domain determines the specific binding to the target protein.</text>
</comment>